<dbReference type="EMBL" id="BSRX01000068">
    <property type="protein sequence ID" value="GLW59107.1"/>
    <property type="molecule type" value="Genomic_DNA"/>
</dbReference>
<name>A0A9W6PQR6_9ACTN</name>
<proteinExistence type="predicted"/>
<gene>
    <name evidence="2" type="ORF">Kpho01_71170</name>
</gene>
<evidence type="ECO:0000313" key="3">
    <source>
        <dbReference type="Proteomes" id="UP001165143"/>
    </source>
</evidence>
<dbReference type="Proteomes" id="UP001165143">
    <property type="component" value="Unassembled WGS sequence"/>
</dbReference>
<dbReference type="AlphaFoldDB" id="A0A9W6PQR6"/>
<protein>
    <submittedName>
        <fullName evidence="2">Uncharacterized protein</fullName>
    </submittedName>
</protein>
<feature type="compositionally biased region" description="Basic and acidic residues" evidence="1">
    <location>
        <begin position="44"/>
        <end position="54"/>
    </location>
</feature>
<reference evidence="2" key="1">
    <citation type="submission" date="2023-02" db="EMBL/GenBank/DDBJ databases">
        <title>Kitasatospora phosalacinea NBRC 14362.</title>
        <authorList>
            <person name="Ichikawa N."/>
            <person name="Sato H."/>
            <person name="Tonouchi N."/>
        </authorList>
    </citation>
    <scope>NUCLEOTIDE SEQUENCE</scope>
    <source>
        <strain evidence="2">NBRC 14362</strain>
    </source>
</reference>
<organism evidence="2 3">
    <name type="scientific">Kitasatospora phosalacinea</name>
    <dbReference type="NCBI Taxonomy" id="2065"/>
    <lineage>
        <taxon>Bacteria</taxon>
        <taxon>Bacillati</taxon>
        <taxon>Actinomycetota</taxon>
        <taxon>Actinomycetes</taxon>
        <taxon>Kitasatosporales</taxon>
        <taxon>Streptomycetaceae</taxon>
        <taxon>Kitasatospora</taxon>
    </lineage>
</organism>
<feature type="compositionally biased region" description="Low complexity" evidence="1">
    <location>
        <begin position="59"/>
        <end position="68"/>
    </location>
</feature>
<accession>A0A9W6PQR6</accession>
<feature type="compositionally biased region" description="Pro residues" evidence="1">
    <location>
        <begin position="69"/>
        <end position="83"/>
    </location>
</feature>
<comment type="caution">
    <text evidence="2">The sequence shown here is derived from an EMBL/GenBank/DDBJ whole genome shotgun (WGS) entry which is preliminary data.</text>
</comment>
<evidence type="ECO:0000313" key="2">
    <source>
        <dbReference type="EMBL" id="GLW59107.1"/>
    </source>
</evidence>
<feature type="region of interest" description="Disordered" evidence="1">
    <location>
        <begin position="1"/>
        <end position="94"/>
    </location>
</feature>
<feature type="region of interest" description="Disordered" evidence="1">
    <location>
        <begin position="115"/>
        <end position="137"/>
    </location>
</feature>
<evidence type="ECO:0000256" key="1">
    <source>
        <dbReference type="SAM" id="MobiDB-lite"/>
    </source>
</evidence>
<sequence length="137" mass="13959">MPSATFPVGRVVRDGANPSIRSSTFPGAGAIAVEGFGAGGRGLGDGEGRYDGEHGGPSGPARSAAPAQPSAPPPRSTPSPPDSRPWSPDRYRAEAQALGQEAEARLLELAELRGTLTTAQAQRRGTVGSGFTAARRP</sequence>